<comment type="caution">
    <text evidence="1">The sequence shown here is derived from an EMBL/GenBank/DDBJ whole genome shotgun (WGS) entry which is preliminary data.</text>
</comment>
<sequence length="60" mass="6912">MFGERFRRKMRDSIQFSKRLKGEPIVDLGLLDAVNNGEISLDRINESVKGIVRAKLLHLM</sequence>
<protein>
    <submittedName>
        <fullName evidence="1">Uncharacterized protein</fullName>
    </submittedName>
</protein>
<gene>
    <name evidence="1" type="ORF">DWY77_11690</name>
</gene>
<proteinExistence type="predicted"/>
<dbReference type="AlphaFoldDB" id="A0A412CBN4"/>
<evidence type="ECO:0000313" key="1">
    <source>
        <dbReference type="EMBL" id="RGQ77034.1"/>
    </source>
</evidence>
<reference evidence="1 2" key="1">
    <citation type="submission" date="2018-08" db="EMBL/GenBank/DDBJ databases">
        <title>A genome reference for cultivated species of the human gut microbiota.</title>
        <authorList>
            <person name="Zou Y."/>
            <person name="Xue W."/>
            <person name="Luo G."/>
        </authorList>
    </citation>
    <scope>NUCLEOTIDE SEQUENCE [LARGE SCALE GENOMIC DNA]</scope>
    <source>
        <strain evidence="1 2">AF27-12</strain>
    </source>
</reference>
<dbReference type="EMBL" id="QRTP01000050">
    <property type="protein sequence ID" value="RGQ77034.1"/>
    <property type="molecule type" value="Genomic_DNA"/>
</dbReference>
<accession>A0A412CBN4</accession>
<dbReference type="Proteomes" id="UP000286147">
    <property type="component" value="Unassembled WGS sequence"/>
</dbReference>
<organism evidence="1 2">
    <name type="scientific">Megamonas rupellensis</name>
    <dbReference type="NCBI Taxonomy" id="491921"/>
    <lineage>
        <taxon>Bacteria</taxon>
        <taxon>Bacillati</taxon>
        <taxon>Bacillota</taxon>
        <taxon>Negativicutes</taxon>
        <taxon>Selenomonadales</taxon>
        <taxon>Selenomonadaceae</taxon>
        <taxon>Megamonas</taxon>
    </lineage>
</organism>
<evidence type="ECO:0000313" key="2">
    <source>
        <dbReference type="Proteomes" id="UP000286147"/>
    </source>
</evidence>
<dbReference type="RefSeq" id="WP_118036645.1">
    <property type="nucleotide sequence ID" value="NZ_QRTP01000050.1"/>
</dbReference>
<name>A0A412CBN4_9FIRM</name>